<feature type="repeat" description="TPR" evidence="1">
    <location>
        <begin position="293"/>
        <end position="326"/>
    </location>
</feature>
<feature type="region of interest" description="Disordered" evidence="2">
    <location>
        <begin position="57"/>
        <end position="231"/>
    </location>
</feature>
<proteinExistence type="predicted"/>
<feature type="compositionally biased region" description="Pro residues" evidence="2">
    <location>
        <begin position="200"/>
        <end position="210"/>
    </location>
</feature>
<evidence type="ECO:0000256" key="2">
    <source>
        <dbReference type="SAM" id="MobiDB-lite"/>
    </source>
</evidence>
<feature type="compositionally biased region" description="Polar residues" evidence="2">
    <location>
        <begin position="131"/>
        <end position="142"/>
    </location>
</feature>
<keyword evidence="1" id="KW-0802">TPR repeat</keyword>
<feature type="region of interest" description="Disordered" evidence="2">
    <location>
        <begin position="1"/>
        <end position="29"/>
    </location>
</feature>
<name>A0A918K3F5_9GAMM</name>
<evidence type="ECO:0000313" key="4">
    <source>
        <dbReference type="Proteomes" id="UP000626148"/>
    </source>
</evidence>
<dbReference type="EMBL" id="BMXR01000002">
    <property type="protein sequence ID" value="GGX44972.1"/>
    <property type="molecule type" value="Genomic_DNA"/>
</dbReference>
<organism evidence="3 4">
    <name type="scientific">Saccharospirillum salsuginis</name>
    <dbReference type="NCBI Taxonomy" id="418750"/>
    <lineage>
        <taxon>Bacteria</taxon>
        <taxon>Pseudomonadati</taxon>
        <taxon>Pseudomonadota</taxon>
        <taxon>Gammaproteobacteria</taxon>
        <taxon>Oceanospirillales</taxon>
        <taxon>Saccharospirillaceae</taxon>
        <taxon>Saccharospirillum</taxon>
    </lineage>
</organism>
<evidence type="ECO:0000313" key="3">
    <source>
        <dbReference type="EMBL" id="GGX44972.1"/>
    </source>
</evidence>
<dbReference type="PROSITE" id="PS50005">
    <property type="entry name" value="TPR"/>
    <property type="match status" value="1"/>
</dbReference>
<reference evidence="3" key="2">
    <citation type="submission" date="2020-09" db="EMBL/GenBank/DDBJ databases">
        <authorList>
            <person name="Sun Q."/>
            <person name="Kim S."/>
        </authorList>
    </citation>
    <scope>NUCLEOTIDE SEQUENCE</scope>
    <source>
        <strain evidence="3">KCTC 22169</strain>
    </source>
</reference>
<dbReference type="RefSeq" id="WP_189607366.1">
    <property type="nucleotide sequence ID" value="NZ_BMXR01000002.1"/>
</dbReference>
<protein>
    <recommendedName>
        <fullName evidence="5">Tetratricopeptide repeat-containing protein</fullName>
    </recommendedName>
</protein>
<dbReference type="Pfam" id="PF13432">
    <property type="entry name" value="TPR_16"/>
    <property type="match status" value="1"/>
</dbReference>
<gene>
    <name evidence="3" type="ORF">GCM10007392_09720</name>
</gene>
<keyword evidence="4" id="KW-1185">Reference proteome</keyword>
<dbReference type="AlphaFoldDB" id="A0A918K3F5"/>
<evidence type="ECO:0000256" key="1">
    <source>
        <dbReference type="PROSITE-ProRule" id="PRU00339"/>
    </source>
</evidence>
<dbReference type="Proteomes" id="UP000626148">
    <property type="component" value="Unassembled WGS sequence"/>
</dbReference>
<accession>A0A918K3F5</accession>
<evidence type="ECO:0008006" key="5">
    <source>
        <dbReference type="Google" id="ProtNLM"/>
    </source>
</evidence>
<feature type="compositionally biased region" description="Basic and acidic residues" evidence="2">
    <location>
        <begin position="185"/>
        <end position="199"/>
    </location>
</feature>
<dbReference type="InterPro" id="IPR011990">
    <property type="entry name" value="TPR-like_helical_dom_sf"/>
</dbReference>
<reference evidence="3" key="1">
    <citation type="journal article" date="2014" name="Int. J. Syst. Evol. Microbiol.">
        <title>Complete genome sequence of Corynebacterium casei LMG S-19264T (=DSM 44701T), isolated from a smear-ripened cheese.</title>
        <authorList>
            <consortium name="US DOE Joint Genome Institute (JGI-PGF)"/>
            <person name="Walter F."/>
            <person name="Albersmeier A."/>
            <person name="Kalinowski J."/>
            <person name="Ruckert C."/>
        </authorList>
    </citation>
    <scope>NUCLEOTIDE SEQUENCE</scope>
    <source>
        <strain evidence="3">KCTC 22169</strain>
    </source>
</reference>
<sequence length="378" mass="41640">MSRIHKALSTPERLDTDTDSDFNPLTRSERRHNRPWWWITALASLATVALLVHRGWETPDPPVTTESAPVTRAEPVEPKTGVATEATEPSQPMVATESVKPPVPEAEPTPVAASDSTVPLPDTKAEPETQRVASTAVESAPSTPKADQPVAEPDPAPTVPSSAERTEPDDPAPEPSPEPASTPEPKPEPNPEPQSRPEPEPAPEPAPEPEPASNSPRSDPGSVTLAENRSADLERRVQAALDRGELERAEALLRNWIDRDPDEELPRLWLAKIYLSNQVPESAEPLLTGLTSIEALGLRGMALEKTGRYSEASKLFEHLSRREPENHQWWLHWAINQENSGQLAQARILYQTYLEEFSTYNANLTQFARERYRALAGG</sequence>
<feature type="compositionally biased region" description="Pro residues" evidence="2">
    <location>
        <begin position="173"/>
        <end position="184"/>
    </location>
</feature>
<comment type="caution">
    <text evidence="3">The sequence shown here is derived from an EMBL/GenBank/DDBJ whole genome shotgun (WGS) entry which is preliminary data.</text>
</comment>
<dbReference type="InterPro" id="IPR019734">
    <property type="entry name" value="TPR_rpt"/>
</dbReference>
<dbReference type="SUPFAM" id="SSF48452">
    <property type="entry name" value="TPR-like"/>
    <property type="match status" value="1"/>
</dbReference>
<dbReference type="Gene3D" id="1.25.40.10">
    <property type="entry name" value="Tetratricopeptide repeat domain"/>
    <property type="match status" value="2"/>
</dbReference>